<keyword evidence="3" id="KW-0723">Serine/threonine-protein kinase</keyword>
<dbReference type="InterPro" id="IPR011009">
    <property type="entry name" value="Kinase-like_dom_sf"/>
</dbReference>
<keyword evidence="11 17" id="KW-0472">Membrane</keyword>
<feature type="transmembrane region" description="Helical" evidence="17">
    <location>
        <begin position="235"/>
        <end position="259"/>
    </location>
</feature>
<dbReference type="PROSITE" id="PS00107">
    <property type="entry name" value="PROTEIN_KINASE_ATP"/>
    <property type="match status" value="1"/>
</dbReference>
<dbReference type="Pfam" id="PF00069">
    <property type="entry name" value="Pkinase"/>
    <property type="match status" value="1"/>
</dbReference>
<feature type="domain" description="Protein kinase" evidence="19">
    <location>
        <begin position="307"/>
        <end position="585"/>
    </location>
</feature>
<evidence type="ECO:0000256" key="9">
    <source>
        <dbReference type="ARBA" id="ARBA00022840"/>
    </source>
</evidence>
<dbReference type="SMART" id="SM00220">
    <property type="entry name" value="S_TKc"/>
    <property type="match status" value="1"/>
</dbReference>
<dbReference type="GO" id="GO:0005524">
    <property type="term" value="F:ATP binding"/>
    <property type="evidence" value="ECO:0007669"/>
    <property type="project" value="UniProtKB-UniRule"/>
</dbReference>
<dbReference type="CDD" id="cd14066">
    <property type="entry name" value="STKc_IRAK"/>
    <property type="match status" value="1"/>
</dbReference>
<dbReference type="InterPro" id="IPR000719">
    <property type="entry name" value="Prot_kinase_dom"/>
</dbReference>
<dbReference type="PANTHER" id="PTHR47989:SF62">
    <property type="entry name" value="OS05G0423500 PROTEIN"/>
    <property type="match status" value="1"/>
</dbReference>
<dbReference type="SUPFAM" id="SSF56112">
    <property type="entry name" value="Protein kinase-like (PK-like)"/>
    <property type="match status" value="1"/>
</dbReference>
<keyword evidence="7 16" id="KW-0547">Nucleotide-binding</keyword>
<comment type="catalytic activity">
    <reaction evidence="15">
        <text>L-seryl-[protein] + ATP = O-phospho-L-seryl-[protein] + ADP + H(+)</text>
        <dbReference type="Rhea" id="RHEA:17989"/>
        <dbReference type="Rhea" id="RHEA-COMP:9863"/>
        <dbReference type="Rhea" id="RHEA-COMP:11604"/>
        <dbReference type="ChEBI" id="CHEBI:15378"/>
        <dbReference type="ChEBI" id="CHEBI:29999"/>
        <dbReference type="ChEBI" id="CHEBI:30616"/>
        <dbReference type="ChEBI" id="CHEBI:83421"/>
        <dbReference type="ChEBI" id="CHEBI:456216"/>
        <dbReference type="EC" id="2.7.11.1"/>
    </reaction>
</comment>
<feature type="binding site" evidence="16">
    <location>
        <position position="335"/>
    </location>
    <ligand>
        <name>ATP</name>
        <dbReference type="ChEBI" id="CHEBI:30616"/>
    </ligand>
</feature>
<dbReference type="OrthoDB" id="780646at2759"/>
<dbReference type="GO" id="GO:0016020">
    <property type="term" value="C:membrane"/>
    <property type="evidence" value="ECO:0007669"/>
    <property type="project" value="UniProtKB-SubCell"/>
</dbReference>
<keyword evidence="6 18" id="KW-0732">Signal</keyword>
<gene>
    <name evidence="20" type="ORF">Pyn_34655</name>
</gene>
<keyword evidence="12 20" id="KW-0675">Receptor</keyword>
<evidence type="ECO:0000259" key="19">
    <source>
        <dbReference type="PROSITE" id="PS50011"/>
    </source>
</evidence>
<evidence type="ECO:0000256" key="2">
    <source>
        <dbReference type="ARBA" id="ARBA00012513"/>
    </source>
</evidence>
<dbReference type="FunFam" id="1.10.510.10:FF:000287">
    <property type="entry name" value="probable LRR receptor-like serine/threonine-protein kinase RKF3"/>
    <property type="match status" value="1"/>
</dbReference>
<dbReference type="FunFam" id="3.30.200.20:FF:000390">
    <property type="entry name" value="probable LRR receptor-like serine/threonine-protein kinase RKF3"/>
    <property type="match status" value="1"/>
</dbReference>
<sequence>MPLFFFLYLGLCLSFTSFGSCVASSHEIPHRKLSNAPCPLDIDAFRKIIREGNQPLVLLDVQTECQFMLEGIRLLRSEYLRTTGYFSPPSNASEACWHAYESLNNESLPGFGVQSTCGFKDSLMTESCMNITTRSQFESLISQSELQGIQGSCNQSLENNSTCDSCKQRLWRVSASNFGRPVDGNESDCNSYPFMYAAAFANRYGPTNLGTVKCLFSLDFNAFNVNTKRIKLTKVMHWAVLVGCVSGFFVAVLVVWVLWRRHKKYRGRKRNMESTETGFASAMGIIGENTSLIKFPFEEIKRATKNFSRENIIGMGGYGNVYKGILADGSEVALKRFKNFSAGGDEAFAHEVEVIASIRHVNLVAVRGYCTVAVPLQGHQRIIVCELLHNGSLYDHLFDSRLKKLSWPIRQKIACGIARGLAYLHYGVEPVIIHRDVKASNILLDQTFEPKLADFGFAKFTPEGFTHLSTRVAGTLGYVAPEYAMYGQLSERSDVYSFGVVLLELLSGKKAVVEADGAGTLLLADWAWSQVREGKPLDVVDESMPELGFAEVMERHVLVAALCSHPVAYARPTMDQVVKMLESDFPLPSIPDCPLVDEMVKIDQPVSFSGSSYISSPEGQQSCSYESDRPILSDLEKVGTSQKRM</sequence>
<comment type="caution">
    <text evidence="20">The sequence shown here is derived from an EMBL/GenBank/DDBJ whole genome shotgun (WGS) entry which is preliminary data.</text>
</comment>
<evidence type="ECO:0000256" key="8">
    <source>
        <dbReference type="ARBA" id="ARBA00022777"/>
    </source>
</evidence>
<accession>A0A314Z3N8</accession>
<evidence type="ECO:0000256" key="4">
    <source>
        <dbReference type="ARBA" id="ARBA00022679"/>
    </source>
</evidence>
<evidence type="ECO:0000256" key="17">
    <source>
        <dbReference type="SAM" id="Phobius"/>
    </source>
</evidence>
<evidence type="ECO:0000256" key="13">
    <source>
        <dbReference type="ARBA" id="ARBA00023180"/>
    </source>
</evidence>
<dbReference type="Pfam" id="PF19160">
    <property type="entry name" value="SPARK"/>
    <property type="match status" value="1"/>
</dbReference>
<feature type="signal peptide" evidence="18">
    <location>
        <begin position="1"/>
        <end position="23"/>
    </location>
</feature>
<evidence type="ECO:0000256" key="3">
    <source>
        <dbReference type="ARBA" id="ARBA00022527"/>
    </source>
</evidence>
<organism evidence="20 21">
    <name type="scientific">Prunus yedoensis var. nudiflora</name>
    <dbReference type="NCBI Taxonomy" id="2094558"/>
    <lineage>
        <taxon>Eukaryota</taxon>
        <taxon>Viridiplantae</taxon>
        <taxon>Streptophyta</taxon>
        <taxon>Embryophyta</taxon>
        <taxon>Tracheophyta</taxon>
        <taxon>Spermatophyta</taxon>
        <taxon>Magnoliopsida</taxon>
        <taxon>eudicotyledons</taxon>
        <taxon>Gunneridae</taxon>
        <taxon>Pentapetalae</taxon>
        <taxon>rosids</taxon>
        <taxon>fabids</taxon>
        <taxon>Rosales</taxon>
        <taxon>Rosaceae</taxon>
        <taxon>Amygdaloideae</taxon>
        <taxon>Amygdaleae</taxon>
        <taxon>Prunus</taxon>
    </lineage>
</organism>
<dbReference type="EMBL" id="PJQY01000397">
    <property type="protein sequence ID" value="PQQ11501.1"/>
    <property type="molecule type" value="Genomic_DNA"/>
</dbReference>
<keyword evidence="8 20" id="KW-0418">Kinase</keyword>
<evidence type="ECO:0000313" key="21">
    <source>
        <dbReference type="Proteomes" id="UP000250321"/>
    </source>
</evidence>
<evidence type="ECO:0000256" key="1">
    <source>
        <dbReference type="ARBA" id="ARBA00004479"/>
    </source>
</evidence>
<evidence type="ECO:0000256" key="10">
    <source>
        <dbReference type="ARBA" id="ARBA00022989"/>
    </source>
</evidence>
<dbReference type="InterPro" id="IPR043891">
    <property type="entry name" value="SPARK"/>
</dbReference>
<dbReference type="InterPro" id="IPR017441">
    <property type="entry name" value="Protein_kinase_ATP_BS"/>
</dbReference>
<name>A0A314Z3N8_PRUYE</name>
<comment type="subcellular location">
    <subcellularLocation>
        <location evidence="1">Membrane</location>
        <topology evidence="1">Single-pass type I membrane protein</topology>
    </subcellularLocation>
</comment>
<evidence type="ECO:0000256" key="11">
    <source>
        <dbReference type="ARBA" id="ARBA00023136"/>
    </source>
</evidence>
<dbReference type="GO" id="GO:0004674">
    <property type="term" value="F:protein serine/threonine kinase activity"/>
    <property type="evidence" value="ECO:0007669"/>
    <property type="project" value="UniProtKB-KW"/>
</dbReference>
<dbReference type="InterPro" id="IPR008271">
    <property type="entry name" value="Ser/Thr_kinase_AS"/>
</dbReference>
<keyword evidence="9 16" id="KW-0067">ATP-binding</keyword>
<dbReference type="AlphaFoldDB" id="A0A314Z3N8"/>
<dbReference type="PROSITE" id="PS50011">
    <property type="entry name" value="PROTEIN_KINASE_DOM"/>
    <property type="match status" value="1"/>
</dbReference>
<dbReference type="PANTHER" id="PTHR47989">
    <property type="entry name" value="OS01G0750732 PROTEIN"/>
    <property type="match status" value="1"/>
</dbReference>
<dbReference type="Gene3D" id="3.30.200.20">
    <property type="entry name" value="Phosphorylase Kinase, domain 1"/>
    <property type="match status" value="1"/>
</dbReference>
<feature type="chain" id="PRO_5016411795" description="non-specific serine/threonine protein kinase" evidence="18">
    <location>
        <begin position="24"/>
        <end position="645"/>
    </location>
</feature>
<dbReference type="Gene3D" id="1.10.510.10">
    <property type="entry name" value="Transferase(Phosphotransferase) domain 1"/>
    <property type="match status" value="1"/>
</dbReference>
<keyword evidence="4" id="KW-0808">Transferase</keyword>
<keyword evidence="21" id="KW-1185">Reference proteome</keyword>
<dbReference type="EC" id="2.7.11.1" evidence="2"/>
<evidence type="ECO:0000256" key="18">
    <source>
        <dbReference type="SAM" id="SignalP"/>
    </source>
</evidence>
<keyword evidence="13" id="KW-0325">Glycoprotein</keyword>
<evidence type="ECO:0000256" key="15">
    <source>
        <dbReference type="ARBA" id="ARBA00048679"/>
    </source>
</evidence>
<evidence type="ECO:0000313" key="20">
    <source>
        <dbReference type="EMBL" id="PQQ11501.1"/>
    </source>
</evidence>
<evidence type="ECO:0000256" key="12">
    <source>
        <dbReference type="ARBA" id="ARBA00023170"/>
    </source>
</evidence>
<keyword evidence="10 17" id="KW-1133">Transmembrane helix</keyword>
<proteinExistence type="predicted"/>
<evidence type="ECO:0000256" key="14">
    <source>
        <dbReference type="ARBA" id="ARBA00047899"/>
    </source>
</evidence>
<evidence type="ECO:0000256" key="16">
    <source>
        <dbReference type="PROSITE-ProRule" id="PRU10141"/>
    </source>
</evidence>
<dbReference type="PROSITE" id="PS00108">
    <property type="entry name" value="PROTEIN_KINASE_ST"/>
    <property type="match status" value="1"/>
</dbReference>
<protein>
    <recommendedName>
        <fullName evidence="2">non-specific serine/threonine protein kinase</fullName>
        <ecNumber evidence="2">2.7.11.1</ecNumber>
    </recommendedName>
</protein>
<evidence type="ECO:0000256" key="5">
    <source>
        <dbReference type="ARBA" id="ARBA00022692"/>
    </source>
</evidence>
<keyword evidence="5 17" id="KW-0812">Transmembrane</keyword>
<evidence type="ECO:0000256" key="7">
    <source>
        <dbReference type="ARBA" id="ARBA00022741"/>
    </source>
</evidence>
<evidence type="ECO:0000256" key="6">
    <source>
        <dbReference type="ARBA" id="ARBA00022729"/>
    </source>
</evidence>
<dbReference type="Proteomes" id="UP000250321">
    <property type="component" value="Unassembled WGS sequence"/>
</dbReference>
<reference evidence="20 21" key="1">
    <citation type="submission" date="2018-02" db="EMBL/GenBank/DDBJ databases">
        <title>Draft genome of wild Prunus yedoensis var. nudiflora.</title>
        <authorList>
            <person name="Baek S."/>
            <person name="Kim J.-H."/>
            <person name="Choi K."/>
            <person name="Kim G.-B."/>
            <person name="Cho A."/>
            <person name="Jang H."/>
            <person name="Shin C.-H."/>
            <person name="Yu H.-J."/>
            <person name="Mun J.-H."/>
        </authorList>
    </citation>
    <scope>NUCLEOTIDE SEQUENCE [LARGE SCALE GENOMIC DNA]</scope>
    <source>
        <strain evidence="21">cv. Jeju island</strain>
        <tissue evidence="20">Leaf</tissue>
    </source>
</reference>
<comment type="catalytic activity">
    <reaction evidence="14">
        <text>L-threonyl-[protein] + ATP = O-phospho-L-threonyl-[protein] + ADP + H(+)</text>
        <dbReference type="Rhea" id="RHEA:46608"/>
        <dbReference type="Rhea" id="RHEA-COMP:11060"/>
        <dbReference type="Rhea" id="RHEA-COMP:11605"/>
        <dbReference type="ChEBI" id="CHEBI:15378"/>
        <dbReference type="ChEBI" id="CHEBI:30013"/>
        <dbReference type="ChEBI" id="CHEBI:30616"/>
        <dbReference type="ChEBI" id="CHEBI:61977"/>
        <dbReference type="ChEBI" id="CHEBI:456216"/>
        <dbReference type="EC" id="2.7.11.1"/>
    </reaction>
</comment>